<protein>
    <submittedName>
        <fullName evidence="5">3-oxoacyl-[acyl-carrier-protein (ACP)] synthase III</fullName>
    </submittedName>
</protein>
<keyword evidence="1" id="KW-0808">Transferase</keyword>
<dbReference type="HOGENOM" id="CLU_039592_4_2_11"/>
<dbReference type="GO" id="GO:0044550">
    <property type="term" value="P:secondary metabolite biosynthetic process"/>
    <property type="evidence" value="ECO:0007669"/>
    <property type="project" value="TreeGrafter"/>
</dbReference>
<evidence type="ECO:0000313" key="5">
    <source>
        <dbReference type="EMBL" id="EEZ61786.1"/>
    </source>
</evidence>
<proteinExistence type="predicted"/>
<dbReference type="Pfam" id="PF08545">
    <property type="entry name" value="ACP_syn_III"/>
    <property type="match status" value="1"/>
</dbReference>
<sequence>MGMYLPEQVLSSEEVERRAGYERFGLKTGLVKMLTGCASRHYAAEGEHCSDIAARAGREALADAGIVPADIDAVLFCSITQDFAEPATVNVVMDKLDIRNAYSFDIKNACNAFLSGLDVADSLIKSDKAEHVLVVSGEALSRWTKFDYEDKDELLQRAPAALSVGDGGGAFVVSRNDAKDGRGIVASLFRTVPEVWNNNVIWGGGVVYPKAGDKLYIPGTTKALIDMHQDVSRAYIPPVLEESGWGVDDIDCIVVSQVAKWITKNIRAIVGVEKEVMPEIVESVGNVGAANIPIMACEARRLGILKRGSRTLMLGGAVGANMGVLSAVM</sequence>
<dbReference type="GO" id="GO:0006633">
    <property type="term" value="P:fatty acid biosynthetic process"/>
    <property type="evidence" value="ECO:0007669"/>
    <property type="project" value="InterPro"/>
</dbReference>
<accession>D0WFA2</accession>
<evidence type="ECO:0000313" key="6">
    <source>
        <dbReference type="Proteomes" id="UP000006001"/>
    </source>
</evidence>
<dbReference type="GO" id="GO:0004315">
    <property type="term" value="F:3-oxoacyl-[acyl-carrier-protein] synthase activity"/>
    <property type="evidence" value="ECO:0007669"/>
    <property type="project" value="InterPro"/>
</dbReference>
<reference evidence="5" key="1">
    <citation type="submission" date="2009-10" db="EMBL/GenBank/DDBJ databases">
        <authorList>
            <person name="Weinstock G."/>
            <person name="Sodergren E."/>
            <person name="Clifton S."/>
            <person name="Fulton L."/>
            <person name="Fulton B."/>
            <person name="Courtney L."/>
            <person name="Fronick C."/>
            <person name="Harrison M."/>
            <person name="Strong C."/>
            <person name="Farmer C."/>
            <person name="Delahaunty K."/>
            <person name="Markovic C."/>
            <person name="Hall O."/>
            <person name="Minx P."/>
            <person name="Tomlinson C."/>
            <person name="Mitreva M."/>
            <person name="Nelson J."/>
            <person name="Hou S."/>
            <person name="Wollam A."/>
            <person name="Pepin K.H."/>
            <person name="Johnson M."/>
            <person name="Bhonagiri V."/>
            <person name="Nash W.E."/>
            <person name="Warren W."/>
            <person name="Chinwalla A."/>
            <person name="Mardis E.R."/>
            <person name="Wilson R.K."/>
        </authorList>
    </citation>
    <scope>NUCLEOTIDE SEQUENCE [LARGE SCALE GENOMIC DNA]</scope>
    <source>
        <strain evidence="5">ATCC 700122</strain>
    </source>
</reference>
<name>D0WFA2_SLAES</name>
<dbReference type="PANTHER" id="PTHR34069:SF2">
    <property type="entry name" value="BETA-KETOACYL-[ACYL-CARRIER-PROTEIN] SYNTHASE III"/>
    <property type="match status" value="1"/>
</dbReference>
<keyword evidence="2" id="KW-0012">Acyltransferase</keyword>
<organism evidence="5 6">
    <name type="scientific">Slackia exigua (strain ATCC 700122 / DSM 15923 / CIP 105133 / JCM 11022 / KCTC 5966 / S-7)</name>
    <dbReference type="NCBI Taxonomy" id="649764"/>
    <lineage>
        <taxon>Bacteria</taxon>
        <taxon>Bacillati</taxon>
        <taxon>Actinomycetota</taxon>
        <taxon>Coriobacteriia</taxon>
        <taxon>Eggerthellales</taxon>
        <taxon>Eggerthellaceae</taxon>
        <taxon>Slackia</taxon>
    </lineage>
</organism>
<evidence type="ECO:0000256" key="1">
    <source>
        <dbReference type="ARBA" id="ARBA00022679"/>
    </source>
</evidence>
<evidence type="ECO:0000259" key="4">
    <source>
        <dbReference type="Pfam" id="PF08545"/>
    </source>
</evidence>
<dbReference type="Pfam" id="PF08541">
    <property type="entry name" value="ACP_syn_III_C"/>
    <property type="match status" value="1"/>
</dbReference>
<dbReference type="CDD" id="cd00830">
    <property type="entry name" value="KAS_III"/>
    <property type="match status" value="1"/>
</dbReference>
<dbReference type="AlphaFoldDB" id="D0WFA2"/>
<dbReference type="PANTHER" id="PTHR34069">
    <property type="entry name" value="3-OXOACYL-[ACYL-CARRIER-PROTEIN] SYNTHASE 3"/>
    <property type="match status" value="1"/>
</dbReference>
<dbReference type="EMBL" id="ACUX02000005">
    <property type="protein sequence ID" value="EEZ61786.1"/>
    <property type="molecule type" value="Genomic_DNA"/>
</dbReference>
<dbReference type="Proteomes" id="UP000006001">
    <property type="component" value="Unassembled WGS sequence"/>
</dbReference>
<dbReference type="Gene3D" id="3.40.47.10">
    <property type="match status" value="1"/>
</dbReference>
<dbReference type="InterPro" id="IPR016039">
    <property type="entry name" value="Thiolase-like"/>
</dbReference>
<feature type="domain" description="Beta-ketoacyl-[acyl-carrier-protein] synthase III N-terminal" evidence="4">
    <location>
        <begin position="104"/>
        <end position="189"/>
    </location>
</feature>
<dbReference type="eggNOG" id="COG0332">
    <property type="taxonomic scope" value="Bacteria"/>
</dbReference>
<comment type="caution">
    <text evidence="5">The sequence shown here is derived from an EMBL/GenBank/DDBJ whole genome shotgun (WGS) entry which is preliminary data.</text>
</comment>
<evidence type="ECO:0000259" key="3">
    <source>
        <dbReference type="Pfam" id="PF08541"/>
    </source>
</evidence>
<dbReference type="InterPro" id="IPR013751">
    <property type="entry name" value="ACP_syn_III_N"/>
</dbReference>
<keyword evidence="6" id="KW-1185">Reference proteome</keyword>
<dbReference type="InterPro" id="IPR013747">
    <property type="entry name" value="ACP_syn_III_C"/>
</dbReference>
<evidence type="ECO:0000256" key="2">
    <source>
        <dbReference type="ARBA" id="ARBA00023315"/>
    </source>
</evidence>
<dbReference type="SUPFAM" id="SSF53901">
    <property type="entry name" value="Thiolase-like"/>
    <property type="match status" value="2"/>
</dbReference>
<gene>
    <name evidence="5" type="ORF">HMPREF0762_00420</name>
</gene>
<feature type="domain" description="Beta-ketoacyl-[acyl-carrier-protein] synthase III C-terminal" evidence="3">
    <location>
        <begin position="240"/>
        <end position="324"/>
    </location>
</feature>
<dbReference type="STRING" id="649764.HMPREF0762_00420"/>